<dbReference type="InterPro" id="IPR019430">
    <property type="entry name" value="7TM_GPCR_serpentine_rcpt_Srx"/>
</dbReference>
<dbReference type="EMBL" id="MTYJ01001033">
    <property type="protein sequence ID" value="OWA55597.1"/>
    <property type="molecule type" value="Genomic_DNA"/>
</dbReference>
<accession>A0A9X6RPZ5</accession>
<dbReference type="GO" id="GO:0004930">
    <property type="term" value="F:G protein-coupled receptor activity"/>
    <property type="evidence" value="ECO:0007669"/>
    <property type="project" value="UniProtKB-KW"/>
</dbReference>
<evidence type="ECO:0000256" key="5">
    <source>
        <dbReference type="ARBA" id="ARBA00023136"/>
    </source>
</evidence>
<comment type="subcellular location">
    <subcellularLocation>
        <location evidence="1">Membrane</location>
        <topology evidence="1">Multi-pass membrane protein</topology>
    </subcellularLocation>
</comment>
<keyword evidence="7" id="KW-0807">Transducer</keyword>
<keyword evidence="3 9" id="KW-1133">Transmembrane helix</keyword>
<dbReference type="Pfam" id="PF10328">
    <property type="entry name" value="7TM_GPCR_Srx"/>
    <property type="match status" value="1"/>
</dbReference>
<keyword evidence="4" id="KW-0297">G-protein coupled receptor</keyword>
<dbReference type="SUPFAM" id="SSF81321">
    <property type="entry name" value="Family A G protein-coupled receptor-like"/>
    <property type="match status" value="1"/>
</dbReference>
<protein>
    <recommendedName>
        <fullName evidence="10">G-protein coupled receptors family 1 profile domain-containing protein</fullName>
    </recommendedName>
</protein>
<feature type="transmembrane region" description="Helical" evidence="9">
    <location>
        <begin position="75"/>
        <end position="99"/>
    </location>
</feature>
<keyword evidence="5 9" id="KW-0472">Membrane</keyword>
<dbReference type="PANTHER" id="PTHR24240">
    <property type="entry name" value="OPSIN"/>
    <property type="match status" value="1"/>
</dbReference>
<keyword evidence="12" id="KW-1185">Reference proteome</keyword>
<gene>
    <name evidence="11" type="ORF">BV898_19984</name>
</gene>
<feature type="transmembrane region" description="Helical" evidence="9">
    <location>
        <begin position="37"/>
        <end position="63"/>
    </location>
</feature>
<evidence type="ECO:0000256" key="9">
    <source>
        <dbReference type="SAM" id="Phobius"/>
    </source>
</evidence>
<evidence type="ECO:0000313" key="11">
    <source>
        <dbReference type="EMBL" id="OWA55597.1"/>
    </source>
</evidence>
<organism evidence="11 12">
    <name type="scientific">Hypsibius exemplaris</name>
    <name type="common">Freshwater tardigrade</name>
    <dbReference type="NCBI Taxonomy" id="2072580"/>
    <lineage>
        <taxon>Eukaryota</taxon>
        <taxon>Metazoa</taxon>
        <taxon>Ecdysozoa</taxon>
        <taxon>Tardigrada</taxon>
        <taxon>Eutardigrada</taxon>
        <taxon>Parachela</taxon>
        <taxon>Hypsibioidea</taxon>
        <taxon>Hypsibiidae</taxon>
        <taxon>Hypsibius</taxon>
    </lineage>
</organism>
<evidence type="ECO:0000256" key="8">
    <source>
        <dbReference type="ARBA" id="ARBA00023305"/>
    </source>
</evidence>
<evidence type="ECO:0000259" key="10">
    <source>
        <dbReference type="PROSITE" id="PS50262"/>
    </source>
</evidence>
<evidence type="ECO:0000256" key="4">
    <source>
        <dbReference type="ARBA" id="ARBA00023040"/>
    </source>
</evidence>
<reference evidence="12" key="1">
    <citation type="submission" date="2017-01" db="EMBL/GenBank/DDBJ databases">
        <title>Comparative genomics of anhydrobiosis in the tardigrade Hypsibius dujardini.</title>
        <authorList>
            <person name="Yoshida Y."/>
            <person name="Koutsovoulos G."/>
            <person name="Laetsch D."/>
            <person name="Stevens L."/>
            <person name="Kumar S."/>
            <person name="Horikawa D."/>
            <person name="Ishino K."/>
            <person name="Komine S."/>
            <person name="Tomita M."/>
            <person name="Blaxter M."/>
            <person name="Arakawa K."/>
        </authorList>
    </citation>
    <scope>NUCLEOTIDE SEQUENCE [LARGE SCALE GENOMIC DNA]</scope>
    <source>
        <strain evidence="12">Z151</strain>
    </source>
</reference>
<proteinExistence type="predicted"/>
<evidence type="ECO:0000256" key="6">
    <source>
        <dbReference type="ARBA" id="ARBA00023170"/>
    </source>
</evidence>
<evidence type="ECO:0000256" key="3">
    <source>
        <dbReference type="ARBA" id="ARBA00022989"/>
    </source>
</evidence>
<keyword evidence="2 9" id="KW-0812">Transmembrane</keyword>
<evidence type="ECO:0000256" key="2">
    <source>
        <dbReference type="ARBA" id="ARBA00022692"/>
    </source>
</evidence>
<evidence type="ECO:0000256" key="7">
    <source>
        <dbReference type="ARBA" id="ARBA00023224"/>
    </source>
</evidence>
<dbReference type="GO" id="GO:0007601">
    <property type="term" value="P:visual perception"/>
    <property type="evidence" value="ECO:0007669"/>
    <property type="project" value="UniProtKB-KW"/>
</dbReference>
<dbReference type="Proteomes" id="UP000192578">
    <property type="component" value="Unassembled WGS sequence"/>
</dbReference>
<feature type="domain" description="G-protein coupled receptors family 1 profile" evidence="10">
    <location>
        <begin position="54"/>
        <end position="166"/>
    </location>
</feature>
<dbReference type="AlphaFoldDB" id="A0A9X6RPZ5"/>
<keyword evidence="8" id="KW-0716">Sensory transduction</keyword>
<sequence>MEYFTNRNARNATSNFSLSSDLTSDPLISENAKLNRFLLIVVVSLVIYVLGLLFNGTLLLVFAKNPTLRTPFNVYIINLFLGNLGIILFQFPLTVCHIASGLPGRLKWLHNDHTCSLFLWANQVMPACVTGCHELIALTRLWSVFFPRALPQPPLTLPGVFISLLM</sequence>
<dbReference type="GO" id="GO:0016020">
    <property type="term" value="C:membrane"/>
    <property type="evidence" value="ECO:0007669"/>
    <property type="project" value="UniProtKB-SubCell"/>
</dbReference>
<comment type="caution">
    <text evidence="11">The sequence shown here is derived from an EMBL/GenBank/DDBJ whole genome shotgun (WGS) entry which is preliminary data.</text>
</comment>
<evidence type="ECO:0000313" key="12">
    <source>
        <dbReference type="Proteomes" id="UP000192578"/>
    </source>
</evidence>
<keyword evidence="8" id="KW-0844">Vision</keyword>
<dbReference type="InterPro" id="IPR017452">
    <property type="entry name" value="GPCR_Rhodpsn_7TM"/>
</dbReference>
<keyword evidence="6" id="KW-0675">Receptor</keyword>
<evidence type="ECO:0000256" key="1">
    <source>
        <dbReference type="ARBA" id="ARBA00004141"/>
    </source>
</evidence>
<dbReference type="Gene3D" id="1.20.1070.10">
    <property type="entry name" value="Rhodopsin 7-helix transmembrane proteins"/>
    <property type="match status" value="1"/>
</dbReference>
<name>A0A9X6RPZ5_HYPEX</name>
<dbReference type="PROSITE" id="PS50262">
    <property type="entry name" value="G_PROTEIN_RECEP_F1_2"/>
    <property type="match status" value="1"/>
</dbReference>
<dbReference type="InterPro" id="IPR050125">
    <property type="entry name" value="GPCR_opsins"/>
</dbReference>